<feature type="compositionally biased region" description="Basic and acidic residues" evidence="1">
    <location>
        <begin position="1"/>
        <end position="20"/>
    </location>
</feature>
<keyword evidence="3" id="KW-1185">Reference proteome</keyword>
<gene>
    <name evidence="2" type="ORF">MBEBAB_0029</name>
</gene>
<dbReference type="AlphaFoldDB" id="A0A8E0N7S8"/>
<evidence type="ECO:0000256" key="1">
    <source>
        <dbReference type="SAM" id="MobiDB-lite"/>
    </source>
</evidence>
<comment type="caution">
    <text evidence="2">The sequence shown here is derived from an EMBL/GenBank/DDBJ whole genome shotgun (WGS) entry which is preliminary data.</text>
</comment>
<evidence type="ECO:0000313" key="3">
    <source>
        <dbReference type="Proteomes" id="UP000016569"/>
    </source>
</evidence>
<evidence type="ECO:0000313" key="2">
    <source>
        <dbReference type="EMBL" id="GAD57779.1"/>
    </source>
</evidence>
<proteinExistence type="predicted"/>
<dbReference type="EMBL" id="BATC01000001">
    <property type="protein sequence ID" value="GAD57779.1"/>
    <property type="molecule type" value="Genomic_DNA"/>
</dbReference>
<name>A0A8E0N7S8_9CAUL</name>
<feature type="region of interest" description="Disordered" evidence="1">
    <location>
        <begin position="1"/>
        <end position="37"/>
    </location>
</feature>
<accession>A0A8E0N7S8</accession>
<organism evidence="2 3">
    <name type="scientific">Brevundimonas abyssalis TAR-001</name>
    <dbReference type="NCBI Taxonomy" id="1391729"/>
    <lineage>
        <taxon>Bacteria</taxon>
        <taxon>Pseudomonadati</taxon>
        <taxon>Pseudomonadota</taxon>
        <taxon>Alphaproteobacteria</taxon>
        <taxon>Caulobacterales</taxon>
        <taxon>Caulobacteraceae</taxon>
        <taxon>Brevundimonas</taxon>
    </lineage>
</organism>
<dbReference type="Proteomes" id="UP000016569">
    <property type="component" value="Unassembled WGS sequence"/>
</dbReference>
<protein>
    <submittedName>
        <fullName evidence="2">Uncharacterized protein</fullName>
    </submittedName>
</protein>
<reference evidence="3" key="1">
    <citation type="journal article" date="2013" name="Genome Announc.">
        <title>Draft Genome Sequence of the Dimorphic Prosthecate Bacterium Brevundimonas abyssalis TAR-001T.</title>
        <authorList>
            <person name="Tsubouchi T."/>
            <person name="Nishi S."/>
            <person name="Usui K."/>
            <person name="Shimane Y."/>
            <person name="Takaki Y."/>
            <person name="Maruyama T."/>
            <person name="Hatada Y."/>
        </authorList>
    </citation>
    <scope>NUCLEOTIDE SEQUENCE [LARGE SCALE GENOMIC DNA]</scope>
    <source>
        <strain evidence="3">TAR-001</strain>
    </source>
</reference>
<sequence>MDHQDLPRTDFWRADKETARPRVRSRRKFAQGSDANTRVVTRGRLRGRARPSAMQISLPRSRLDWRPSFLPVQT</sequence>